<name>A0ABD2QAX2_9PLAT</name>
<reference evidence="1 2" key="1">
    <citation type="submission" date="2024-11" db="EMBL/GenBank/DDBJ databases">
        <title>Adaptive evolution of stress response genes in parasites aligns with host niche diversity.</title>
        <authorList>
            <person name="Hahn C."/>
            <person name="Resl P."/>
        </authorList>
    </citation>
    <scope>NUCLEOTIDE SEQUENCE [LARGE SCALE GENOMIC DNA]</scope>
    <source>
        <strain evidence="1">EGGRZ-B1_66</strain>
        <tissue evidence="1">Body</tissue>
    </source>
</reference>
<organism evidence="1 2">
    <name type="scientific">Cichlidogyrus casuarinus</name>
    <dbReference type="NCBI Taxonomy" id="1844966"/>
    <lineage>
        <taxon>Eukaryota</taxon>
        <taxon>Metazoa</taxon>
        <taxon>Spiralia</taxon>
        <taxon>Lophotrochozoa</taxon>
        <taxon>Platyhelminthes</taxon>
        <taxon>Monogenea</taxon>
        <taxon>Monopisthocotylea</taxon>
        <taxon>Dactylogyridea</taxon>
        <taxon>Ancyrocephalidae</taxon>
        <taxon>Cichlidogyrus</taxon>
    </lineage>
</organism>
<keyword evidence="2" id="KW-1185">Reference proteome</keyword>
<accession>A0ABD2QAX2</accession>
<comment type="caution">
    <text evidence="1">The sequence shown here is derived from an EMBL/GenBank/DDBJ whole genome shotgun (WGS) entry which is preliminary data.</text>
</comment>
<proteinExistence type="predicted"/>
<evidence type="ECO:0000313" key="1">
    <source>
        <dbReference type="EMBL" id="KAL3316670.1"/>
    </source>
</evidence>
<dbReference type="EMBL" id="JBJKFK010000502">
    <property type="protein sequence ID" value="KAL3316670.1"/>
    <property type="molecule type" value="Genomic_DNA"/>
</dbReference>
<gene>
    <name evidence="1" type="ORF">Ciccas_004687</name>
</gene>
<dbReference type="AlphaFoldDB" id="A0ABD2QAX2"/>
<dbReference type="Proteomes" id="UP001626550">
    <property type="component" value="Unassembled WGS sequence"/>
</dbReference>
<protein>
    <submittedName>
        <fullName evidence="1">Uncharacterized protein</fullName>
    </submittedName>
</protein>
<sequence>MRRHNLPAIAVIGNDACWSQISRDQVRILSSNIACELGFTPYHMVGSAYAACIKPGKETGLVGAYLIGQDNVDETREIFHKAIEDQAKGQPAVINCLIGCTDFREGSISC</sequence>
<dbReference type="Gene3D" id="3.40.50.970">
    <property type="match status" value="1"/>
</dbReference>
<dbReference type="InterPro" id="IPR029061">
    <property type="entry name" value="THDP-binding"/>
</dbReference>
<dbReference type="SUPFAM" id="SSF52518">
    <property type="entry name" value="Thiamin diphosphate-binding fold (THDP-binding)"/>
    <property type="match status" value="1"/>
</dbReference>
<evidence type="ECO:0000313" key="2">
    <source>
        <dbReference type="Proteomes" id="UP001626550"/>
    </source>
</evidence>